<dbReference type="PANTHER" id="PTHR43394">
    <property type="entry name" value="ATP-DEPENDENT PERMEASE MDL1, MITOCHONDRIAL"/>
    <property type="match status" value="1"/>
</dbReference>
<evidence type="ECO:0000256" key="2">
    <source>
        <dbReference type="ARBA" id="ARBA00022692"/>
    </source>
</evidence>
<dbReference type="InterPro" id="IPR003593">
    <property type="entry name" value="AAA+_ATPase"/>
</dbReference>
<dbReference type="RefSeq" id="WP_176864583.1">
    <property type="nucleotide sequence ID" value="NZ_JABXWT010000004.1"/>
</dbReference>
<dbReference type="PROSITE" id="PS50929">
    <property type="entry name" value="ABC_TM1F"/>
    <property type="match status" value="1"/>
</dbReference>
<feature type="transmembrane region" description="Helical" evidence="8">
    <location>
        <begin position="252"/>
        <end position="279"/>
    </location>
</feature>
<evidence type="ECO:0000256" key="1">
    <source>
        <dbReference type="ARBA" id="ARBA00004651"/>
    </source>
</evidence>
<evidence type="ECO:0000256" key="4">
    <source>
        <dbReference type="ARBA" id="ARBA00022840"/>
    </source>
</evidence>
<dbReference type="InterPro" id="IPR003439">
    <property type="entry name" value="ABC_transporter-like_ATP-bd"/>
</dbReference>
<feature type="transmembrane region" description="Helical" evidence="8">
    <location>
        <begin position="56"/>
        <end position="76"/>
    </location>
</feature>
<comment type="caution">
    <text evidence="11">The sequence shown here is derived from an EMBL/GenBank/DDBJ whole genome shotgun (WGS) entry which is preliminary data.</text>
</comment>
<evidence type="ECO:0000313" key="12">
    <source>
        <dbReference type="Proteomes" id="UP000630805"/>
    </source>
</evidence>
<evidence type="ECO:0000256" key="8">
    <source>
        <dbReference type="SAM" id="Phobius"/>
    </source>
</evidence>
<organism evidence="11 12">
    <name type="scientific">Ruegeria haliotis</name>
    <dbReference type="NCBI Taxonomy" id="2747601"/>
    <lineage>
        <taxon>Bacteria</taxon>
        <taxon>Pseudomonadati</taxon>
        <taxon>Pseudomonadota</taxon>
        <taxon>Alphaproteobacteria</taxon>
        <taxon>Rhodobacterales</taxon>
        <taxon>Roseobacteraceae</taxon>
        <taxon>Ruegeria</taxon>
    </lineage>
</organism>
<reference evidence="11 12" key="1">
    <citation type="submission" date="2020-06" db="EMBL/GenBank/DDBJ databases">
        <authorList>
            <person name="Cao W.R."/>
        </authorList>
    </citation>
    <scope>NUCLEOTIDE SEQUENCE [LARGE SCALE GENOMIC DNA]</scope>
    <source>
        <strain evidence="11 12">B1Z28</strain>
    </source>
</reference>
<feature type="transmembrane region" description="Helical" evidence="8">
    <location>
        <begin position="125"/>
        <end position="146"/>
    </location>
</feature>
<dbReference type="Gene3D" id="3.40.50.300">
    <property type="entry name" value="P-loop containing nucleotide triphosphate hydrolases"/>
    <property type="match status" value="1"/>
</dbReference>
<comment type="subcellular location">
    <subcellularLocation>
        <location evidence="1">Cell membrane</location>
        <topology evidence="1">Multi-pass membrane protein</topology>
    </subcellularLocation>
</comment>
<evidence type="ECO:0000256" key="6">
    <source>
        <dbReference type="ARBA" id="ARBA00023136"/>
    </source>
</evidence>
<accession>A0ABX2PQG2</accession>
<dbReference type="PROSITE" id="PS00211">
    <property type="entry name" value="ABC_TRANSPORTER_1"/>
    <property type="match status" value="1"/>
</dbReference>
<dbReference type="Gene3D" id="1.20.1560.10">
    <property type="entry name" value="ABC transporter type 1, transmembrane domain"/>
    <property type="match status" value="1"/>
</dbReference>
<dbReference type="NCBIfam" id="TIGR01842">
    <property type="entry name" value="type_I_sec_PrtD"/>
    <property type="match status" value="1"/>
</dbReference>
<proteinExistence type="predicted"/>
<keyword evidence="3" id="KW-0547">Nucleotide-binding</keyword>
<protein>
    <submittedName>
        <fullName evidence="11">Type I secretion system permease/ATPase</fullName>
    </submittedName>
</protein>
<evidence type="ECO:0000313" key="11">
    <source>
        <dbReference type="EMBL" id="NVO56283.1"/>
    </source>
</evidence>
<evidence type="ECO:0000256" key="7">
    <source>
        <dbReference type="SAM" id="MobiDB-lite"/>
    </source>
</evidence>
<dbReference type="InterPro" id="IPR027417">
    <property type="entry name" value="P-loop_NTPase"/>
</dbReference>
<keyword evidence="12" id="KW-1185">Reference proteome</keyword>
<evidence type="ECO:0000259" key="9">
    <source>
        <dbReference type="PROSITE" id="PS50893"/>
    </source>
</evidence>
<dbReference type="Pfam" id="PF00005">
    <property type="entry name" value="ABC_tran"/>
    <property type="match status" value="1"/>
</dbReference>
<name>A0ABX2PQG2_9RHOB</name>
<dbReference type="InterPro" id="IPR017871">
    <property type="entry name" value="ABC_transporter-like_CS"/>
</dbReference>
<feature type="transmembrane region" description="Helical" evidence="8">
    <location>
        <begin position="152"/>
        <end position="171"/>
    </location>
</feature>
<evidence type="ECO:0000259" key="10">
    <source>
        <dbReference type="PROSITE" id="PS50929"/>
    </source>
</evidence>
<feature type="domain" description="ABC transporter" evidence="9">
    <location>
        <begin position="325"/>
        <end position="563"/>
    </location>
</feature>
<dbReference type="Proteomes" id="UP000630805">
    <property type="component" value="Unassembled WGS sequence"/>
</dbReference>
<dbReference type="SUPFAM" id="SSF52540">
    <property type="entry name" value="P-loop containing nucleoside triphosphate hydrolases"/>
    <property type="match status" value="1"/>
</dbReference>
<gene>
    <name evidence="11" type="ORF">HW561_10830</name>
</gene>
<dbReference type="PANTHER" id="PTHR43394:SF4">
    <property type="entry name" value="TOXIN SECRETION ABC TRANSPORTER ATP-BINDING PROTEIN"/>
    <property type="match status" value="1"/>
</dbReference>
<evidence type="ECO:0000256" key="3">
    <source>
        <dbReference type="ARBA" id="ARBA00022741"/>
    </source>
</evidence>
<feature type="domain" description="ABC transmembrane type-1" evidence="10">
    <location>
        <begin position="20"/>
        <end position="297"/>
    </location>
</feature>
<keyword evidence="4" id="KW-0067">ATP-binding</keyword>
<dbReference type="Pfam" id="PF00664">
    <property type="entry name" value="ABC_membrane"/>
    <property type="match status" value="1"/>
</dbReference>
<dbReference type="SUPFAM" id="SSF90123">
    <property type="entry name" value="ABC transporter transmembrane region"/>
    <property type="match status" value="1"/>
</dbReference>
<dbReference type="InterPro" id="IPR036640">
    <property type="entry name" value="ABC1_TM_sf"/>
</dbReference>
<dbReference type="SMART" id="SM00382">
    <property type="entry name" value="AAA"/>
    <property type="match status" value="1"/>
</dbReference>
<dbReference type="InterPro" id="IPR039421">
    <property type="entry name" value="Type_1_exporter"/>
</dbReference>
<dbReference type="InterPro" id="IPR010128">
    <property type="entry name" value="ATPase_T1SS_PrtD-like"/>
</dbReference>
<sequence length="585" mass="63209">MLQKSNPVQTAWASLRKGFVAVAFFSLFLNLLMLAGPLYMLQVYDRVLTSQNVETLIALSILLAGVFLVIACLDLMRMRILGRLAARFEMAVGGPVLGAAMRRRVQGNSEAGENLVEDVNGFREFISGTTLTAFFDAPWIPIYLMVLYVLHPLLGLLGLFGAITLTIMALINNARARAPMQQASQARGRSDALFDTSDRNAEVVHALGMKSDLLRRWTALQIDAHRHKTRAADRVAGFSVMSKTVRMGLQSAILGLGAALAITGESTAGVMIASTIVLARALSPIDQLIGQWRTFLAARGSYTKIKALTEEFAETPPNLHLPRAFKTVDVKIAQAGPPRAINATVRAIDFSLAAGDVLAVIGHSGSGKTTLGKMLAGIWFPQRGEVLLDGSPMSKWNHEDLGKQIGYLPQDVELFDGTIRENIARFSTAIDDAEVLRAAREAGIHDMTSALPDSYETRIGHGFFLSGGQRQRLALARALYGDPFVLVLDEPNSDLDAEGEQALRDAILSAQARGAIAIVMTHRPATLQAANKVMVMRNGTQTQFGDKDDVLKVNRRNVLDSQAKSPTAAPVPHPAPTTQITGAAQ</sequence>
<dbReference type="EMBL" id="JABXWT010000004">
    <property type="protein sequence ID" value="NVO56283.1"/>
    <property type="molecule type" value="Genomic_DNA"/>
</dbReference>
<feature type="transmembrane region" description="Helical" evidence="8">
    <location>
        <begin position="20"/>
        <end position="44"/>
    </location>
</feature>
<keyword evidence="2 8" id="KW-0812">Transmembrane</keyword>
<keyword evidence="5 8" id="KW-1133">Transmembrane helix</keyword>
<dbReference type="InterPro" id="IPR011527">
    <property type="entry name" value="ABC1_TM_dom"/>
</dbReference>
<keyword evidence="6 8" id="KW-0472">Membrane</keyword>
<feature type="region of interest" description="Disordered" evidence="7">
    <location>
        <begin position="561"/>
        <end position="585"/>
    </location>
</feature>
<dbReference type="PROSITE" id="PS50893">
    <property type="entry name" value="ABC_TRANSPORTER_2"/>
    <property type="match status" value="1"/>
</dbReference>
<evidence type="ECO:0000256" key="5">
    <source>
        <dbReference type="ARBA" id="ARBA00022989"/>
    </source>
</evidence>